<accession>A0A6B9SVG1</accession>
<protein>
    <submittedName>
        <fullName evidence="1">Uncharacterized protein</fullName>
    </submittedName>
</protein>
<keyword evidence="2" id="KW-1185">Reference proteome</keyword>
<evidence type="ECO:0000313" key="1">
    <source>
        <dbReference type="EMBL" id="QHJ75636.1"/>
    </source>
</evidence>
<evidence type="ECO:0000313" key="2">
    <source>
        <dbReference type="Proteomes" id="UP000464274"/>
    </source>
</evidence>
<name>A0A6B9SVG1_9CAUD</name>
<reference evidence="1 2" key="1">
    <citation type="submission" date="2019-12" db="EMBL/GenBank/DDBJ databases">
        <title>Developing bacteriophages as a method of controlling the opportunistic pathogen Acinetobacter baumannii in Thai hospitals.</title>
        <authorList>
            <person name="Styles K.M."/>
            <person name="Smith S.E."/>
            <person name="Thummeepak R."/>
            <person name="Leungtongkam U."/>
            <person name="Christie G.S."/>
            <person name="Millard A."/>
            <person name="Moat J."/>
            <person name="Dowson C.C."/>
            <person name="Wellington E.M."/>
            <person name="Sitthisak S."/>
            <person name="Sagona A.P."/>
        </authorList>
    </citation>
    <scope>NUCLEOTIDE SEQUENCE [LARGE SCALE GENOMIC DNA]</scope>
</reference>
<dbReference type="Proteomes" id="UP000464274">
    <property type="component" value="Segment"/>
</dbReference>
<gene>
    <name evidence="1" type="ORF">vBAbaMPhT2_024</name>
</gene>
<organism evidence="1 2">
    <name type="scientific">Acinetobacter phage vB_AbaM_PhT2</name>
    <dbReference type="NCBI Taxonomy" id="2690230"/>
    <lineage>
        <taxon>Viruses</taxon>
        <taxon>Duplodnaviria</taxon>
        <taxon>Heunggongvirae</taxon>
        <taxon>Uroviricota</taxon>
        <taxon>Caudoviricetes</taxon>
        <taxon>Pantevenvirales</taxon>
        <taxon>Straboviridae</taxon>
        <taxon>Twarogvirinae</taxon>
        <taxon>Hadassahvirus</taxon>
        <taxon>Hadassahvirus pht2</taxon>
    </lineage>
</organism>
<proteinExistence type="predicted"/>
<sequence length="108" mass="12353">MKTPKIENVVVKIVRATESSGNVQYWVRATRTDDNDGTIFGNNLEYHCSQTAYNGHVMSTEDCIDRAVFSAKQLLSFFGHTVDDLVLHGFPEEELELVKSSRKFWRLL</sequence>
<dbReference type="EMBL" id="MN864865">
    <property type="protein sequence ID" value="QHJ75636.1"/>
    <property type="molecule type" value="Genomic_DNA"/>
</dbReference>